<keyword evidence="11 16" id="KW-0472">Membrane</keyword>
<feature type="domain" description="Cadherin" evidence="18">
    <location>
        <begin position="3660"/>
        <end position="3765"/>
    </location>
</feature>
<dbReference type="PRINTS" id="PR00205">
    <property type="entry name" value="CADHERIN"/>
</dbReference>
<dbReference type="FunFam" id="2.60.40.60:FF:000013">
    <property type="entry name" value="Cadherin EGF LAG seven-pass G-type receptor"/>
    <property type="match status" value="1"/>
</dbReference>
<dbReference type="SMART" id="SM00231">
    <property type="entry name" value="FA58C"/>
    <property type="match status" value="1"/>
</dbReference>
<evidence type="ECO:0000256" key="11">
    <source>
        <dbReference type="ARBA" id="ARBA00023136"/>
    </source>
</evidence>
<dbReference type="FunFam" id="2.60.40.60:FF:000033">
    <property type="entry name" value="FAT atypical cadherin 1"/>
    <property type="match status" value="1"/>
</dbReference>
<dbReference type="GO" id="GO:0005509">
    <property type="term" value="F:calcium ion binding"/>
    <property type="evidence" value="ECO:0007669"/>
    <property type="project" value="UniProtKB-UniRule"/>
</dbReference>
<feature type="domain" description="Cadherin" evidence="18">
    <location>
        <begin position="3994"/>
        <end position="4109"/>
    </location>
</feature>
<name>A0AAU9WL77_9CNID</name>
<feature type="domain" description="Cadherin" evidence="18">
    <location>
        <begin position="2964"/>
        <end position="3044"/>
    </location>
</feature>
<feature type="domain" description="Cadherin" evidence="18">
    <location>
        <begin position="502"/>
        <end position="605"/>
    </location>
</feature>
<comment type="caution">
    <text evidence="19">The sequence shown here is derived from an EMBL/GenBank/DDBJ whole genome shotgun (WGS) entry which is preliminary data.</text>
</comment>
<evidence type="ECO:0000256" key="2">
    <source>
        <dbReference type="ARBA" id="ARBA00022475"/>
    </source>
</evidence>
<evidence type="ECO:0008006" key="21">
    <source>
        <dbReference type="Google" id="ProtNLM"/>
    </source>
</evidence>
<feature type="domain" description="Cadherin" evidence="18">
    <location>
        <begin position="2862"/>
        <end position="2962"/>
    </location>
</feature>
<dbReference type="FunFam" id="2.60.40.60:FF:000104">
    <property type="entry name" value="cadherin-23 isoform X1"/>
    <property type="match status" value="1"/>
</dbReference>
<dbReference type="InterPro" id="IPR000421">
    <property type="entry name" value="FA58C"/>
</dbReference>
<protein>
    <recommendedName>
        <fullName evidence="21">Protocadherin Fat 4</fullName>
    </recommendedName>
</protein>
<dbReference type="SUPFAM" id="SSF49313">
    <property type="entry name" value="Cadherin-like"/>
    <property type="match status" value="35"/>
</dbReference>
<feature type="domain" description="Cadherin" evidence="18">
    <location>
        <begin position="2005"/>
        <end position="2106"/>
    </location>
</feature>
<keyword evidence="13" id="KW-0325">Glycoprotein</keyword>
<feature type="domain" description="Cadherin" evidence="18">
    <location>
        <begin position="3873"/>
        <end position="3993"/>
    </location>
</feature>
<dbReference type="CDD" id="cd11304">
    <property type="entry name" value="Cadherin_repeat"/>
    <property type="match status" value="35"/>
</dbReference>
<dbReference type="PROSITE" id="PS50022">
    <property type="entry name" value="FA58C_3"/>
    <property type="match status" value="1"/>
</dbReference>
<feature type="domain" description="Cadherin" evidence="18">
    <location>
        <begin position="823"/>
        <end position="930"/>
    </location>
</feature>
<evidence type="ECO:0000259" key="17">
    <source>
        <dbReference type="PROSITE" id="PS50022"/>
    </source>
</evidence>
<feature type="region of interest" description="Disordered" evidence="15">
    <location>
        <begin position="4330"/>
        <end position="4369"/>
    </location>
</feature>
<evidence type="ECO:0000259" key="18">
    <source>
        <dbReference type="PROSITE" id="PS50268"/>
    </source>
</evidence>
<feature type="domain" description="Cadherin" evidence="18">
    <location>
        <begin position="3184"/>
        <end position="3241"/>
    </location>
</feature>
<keyword evidence="2" id="KW-1003">Cell membrane</keyword>
<dbReference type="FunFam" id="2.60.40.60:FF:000015">
    <property type="entry name" value="FAT atypical cadherin 1"/>
    <property type="match status" value="3"/>
</dbReference>
<keyword evidence="3" id="KW-0245">EGF-like domain</keyword>
<feature type="domain" description="Cadherin" evidence="18">
    <location>
        <begin position="3242"/>
        <end position="3347"/>
    </location>
</feature>
<keyword evidence="5" id="KW-0479">Metal-binding</keyword>
<feature type="domain" description="Cadherin" evidence="18">
    <location>
        <begin position="2749"/>
        <end position="2861"/>
    </location>
</feature>
<evidence type="ECO:0000256" key="6">
    <source>
        <dbReference type="ARBA" id="ARBA00022729"/>
    </source>
</evidence>
<dbReference type="InterPro" id="IPR013320">
    <property type="entry name" value="ConA-like_dom_sf"/>
</dbReference>
<evidence type="ECO:0000256" key="4">
    <source>
        <dbReference type="ARBA" id="ARBA00022692"/>
    </source>
</evidence>
<feature type="domain" description="Cadherin" evidence="18">
    <location>
        <begin position="1478"/>
        <end position="1582"/>
    </location>
</feature>
<feature type="domain" description="Cadherin" evidence="18">
    <location>
        <begin position="1791"/>
        <end position="1895"/>
    </location>
</feature>
<dbReference type="Pfam" id="PF23206">
    <property type="entry name" value="PCDH15_12th"/>
    <property type="match status" value="1"/>
</dbReference>
<dbReference type="Pfam" id="PF00028">
    <property type="entry name" value="Cadherin"/>
    <property type="match status" value="34"/>
</dbReference>
<dbReference type="InterPro" id="IPR008979">
    <property type="entry name" value="Galactose-bd-like_sf"/>
</dbReference>
<feature type="compositionally biased region" description="Polar residues" evidence="15">
    <location>
        <begin position="4347"/>
        <end position="4359"/>
    </location>
</feature>
<dbReference type="PANTHER" id="PTHR24026:SF125">
    <property type="entry name" value="FAT-LIKE CADHERIN-RELATED TUMOR SUPPRESSOR HOMOLOG"/>
    <property type="match status" value="1"/>
</dbReference>
<feature type="domain" description="Cadherin" evidence="18">
    <location>
        <begin position="398"/>
        <end position="500"/>
    </location>
</feature>
<feature type="domain" description="Cadherin" evidence="18">
    <location>
        <begin position="3348"/>
        <end position="3450"/>
    </location>
</feature>
<dbReference type="Gene3D" id="2.60.40.60">
    <property type="entry name" value="Cadherins"/>
    <property type="match status" value="36"/>
</dbReference>
<evidence type="ECO:0000256" key="12">
    <source>
        <dbReference type="ARBA" id="ARBA00023157"/>
    </source>
</evidence>
<feature type="domain" description="Cadherin" evidence="18">
    <location>
        <begin position="2435"/>
        <end position="2545"/>
    </location>
</feature>
<dbReference type="SUPFAM" id="SSF49785">
    <property type="entry name" value="Galactose-binding domain-like"/>
    <property type="match status" value="1"/>
</dbReference>
<dbReference type="GO" id="GO:0005886">
    <property type="term" value="C:plasma membrane"/>
    <property type="evidence" value="ECO:0007669"/>
    <property type="project" value="UniProtKB-SubCell"/>
</dbReference>
<dbReference type="EMBL" id="CALNXJ010000016">
    <property type="protein sequence ID" value="CAH3117639.1"/>
    <property type="molecule type" value="Genomic_DNA"/>
</dbReference>
<dbReference type="FunFam" id="2.60.40.60:FF:000024">
    <property type="entry name" value="FAT atypical cadherin 3"/>
    <property type="match status" value="1"/>
</dbReference>
<keyword evidence="8 14" id="KW-0106">Calcium</keyword>
<feature type="domain" description="Cadherin" evidence="18">
    <location>
        <begin position="3766"/>
        <end position="3872"/>
    </location>
</feature>
<dbReference type="InterPro" id="IPR002126">
    <property type="entry name" value="Cadherin-like_dom"/>
</dbReference>
<keyword evidence="10 16" id="KW-1133">Transmembrane helix</keyword>
<feature type="transmembrane region" description="Helical" evidence="16">
    <location>
        <begin position="4212"/>
        <end position="4233"/>
    </location>
</feature>
<keyword evidence="20" id="KW-1185">Reference proteome</keyword>
<dbReference type="Gene3D" id="2.60.120.200">
    <property type="match status" value="1"/>
</dbReference>
<dbReference type="FunFam" id="2.60.40.60:FF:000039">
    <property type="entry name" value="FAT atypical cadherin 3"/>
    <property type="match status" value="1"/>
</dbReference>
<feature type="domain" description="F5/8 type C" evidence="17">
    <location>
        <begin position="3020"/>
        <end position="3172"/>
    </location>
</feature>
<dbReference type="FunFam" id="2.60.40.60:FF:000080">
    <property type="entry name" value="FAT atypical cadherin 1"/>
    <property type="match status" value="1"/>
</dbReference>
<dbReference type="SUPFAM" id="SSF49899">
    <property type="entry name" value="Concanavalin A-like lectins/glucanases"/>
    <property type="match status" value="1"/>
</dbReference>
<evidence type="ECO:0000256" key="10">
    <source>
        <dbReference type="ARBA" id="ARBA00022989"/>
    </source>
</evidence>
<feature type="domain" description="Cadherin" evidence="18">
    <location>
        <begin position="1896"/>
        <end position="2003"/>
    </location>
</feature>
<dbReference type="PANTHER" id="PTHR24026">
    <property type="entry name" value="FAT ATYPICAL CADHERIN-RELATED"/>
    <property type="match status" value="1"/>
</dbReference>
<dbReference type="FunFam" id="2.60.40.60:FF:000123">
    <property type="entry name" value="Protocadherin beta 4"/>
    <property type="match status" value="1"/>
</dbReference>
<feature type="domain" description="Cadherin" evidence="18">
    <location>
        <begin position="2222"/>
        <end position="2326"/>
    </location>
</feature>
<feature type="domain" description="Cadherin" evidence="18">
    <location>
        <begin position="1376"/>
        <end position="1477"/>
    </location>
</feature>
<feature type="domain" description="Cadherin" evidence="18">
    <location>
        <begin position="2650"/>
        <end position="2748"/>
    </location>
</feature>
<dbReference type="InterPro" id="IPR020894">
    <property type="entry name" value="Cadherin_CS"/>
</dbReference>
<feature type="domain" description="Cadherin" evidence="18">
    <location>
        <begin position="2546"/>
        <end position="2649"/>
    </location>
</feature>
<dbReference type="PROSITE" id="PS00232">
    <property type="entry name" value="CADHERIN_1"/>
    <property type="match status" value="21"/>
</dbReference>
<dbReference type="Gene3D" id="2.60.120.260">
    <property type="entry name" value="Galactose-binding domain-like"/>
    <property type="match status" value="1"/>
</dbReference>
<feature type="domain" description="Cadherin" evidence="18">
    <location>
        <begin position="289"/>
        <end position="397"/>
    </location>
</feature>
<feature type="domain" description="Cadherin" evidence="18">
    <location>
        <begin position="715"/>
        <end position="822"/>
    </location>
</feature>
<dbReference type="FunFam" id="2.60.120.260:FF:000016">
    <property type="entry name" value="Contactin-associated protein-like 4 isoform 1"/>
    <property type="match status" value="1"/>
</dbReference>
<feature type="domain" description="Cadherin" evidence="18">
    <location>
        <begin position="186"/>
        <end position="288"/>
    </location>
</feature>
<organism evidence="19 20">
    <name type="scientific">Pocillopora meandrina</name>
    <dbReference type="NCBI Taxonomy" id="46732"/>
    <lineage>
        <taxon>Eukaryota</taxon>
        <taxon>Metazoa</taxon>
        <taxon>Cnidaria</taxon>
        <taxon>Anthozoa</taxon>
        <taxon>Hexacorallia</taxon>
        <taxon>Scleractinia</taxon>
        <taxon>Astrocoeniina</taxon>
        <taxon>Pocilloporidae</taxon>
        <taxon>Pocillopora</taxon>
    </lineage>
</organism>
<dbReference type="CDD" id="cd00057">
    <property type="entry name" value="FA58C"/>
    <property type="match status" value="1"/>
</dbReference>
<feature type="domain" description="Cadherin" evidence="18">
    <location>
        <begin position="3556"/>
        <end position="3659"/>
    </location>
</feature>
<evidence type="ECO:0000256" key="15">
    <source>
        <dbReference type="SAM" id="MobiDB-lite"/>
    </source>
</evidence>
<evidence type="ECO:0000313" key="19">
    <source>
        <dbReference type="EMBL" id="CAH3117639.1"/>
    </source>
</evidence>
<keyword evidence="7" id="KW-0677">Repeat</keyword>
<feature type="domain" description="Cadherin" evidence="18">
    <location>
        <begin position="2327"/>
        <end position="2434"/>
    </location>
</feature>
<dbReference type="PROSITE" id="PS01285">
    <property type="entry name" value="FA58C_1"/>
    <property type="match status" value="1"/>
</dbReference>
<dbReference type="SMART" id="SM00112">
    <property type="entry name" value="CA"/>
    <property type="match status" value="35"/>
</dbReference>
<evidence type="ECO:0000256" key="16">
    <source>
        <dbReference type="SAM" id="Phobius"/>
    </source>
</evidence>
<feature type="domain" description="Cadherin" evidence="18">
    <location>
        <begin position="1271"/>
        <end position="1375"/>
    </location>
</feature>
<evidence type="ECO:0000256" key="3">
    <source>
        <dbReference type="ARBA" id="ARBA00022536"/>
    </source>
</evidence>
<dbReference type="GO" id="GO:0007156">
    <property type="term" value="P:homophilic cell adhesion via plasma membrane adhesion molecules"/>
    <property type="evidence" value="ECO:0007669"/>
    <property type="project" value="InterPro"/>
</dbReference>
<dbReference type="Proteomes" id="UP001159428">
    <property type="component" value="Unassembled WGS sequence"/>
</dbReference>
<evidence type="ECO:0000256" key="1">
    <source>
        <dbReference type="ARBA" id="ARBA00004251"/>
    </source>
</evidence>
<dbReference type="InterPro" id="IPR056989">
    <property type="entry name" value="PCDH15_12th_dom"/>
</dbReference>
<keyword evidence="4 16" id="KW-0812">Transmembrane</keyword>
<dbReference type="PROSITE" id="PS50268">
    <property type="entry name" value="CADHERIN_2"/>
    <property type="match status" value="36"/>
</dbReference>
<evidence type="ECO:0000256" key="13">
    <source>
        <dbReference type="ARBA" id="ARBA00023180"/>
    </source>
</evidence>
<keyword evidence="9" id="KW-0130">Cell adhesion</keyword>
<evidence type="ECO:0000256" key="5">
    <source>
        <dbReference type="ARBA" id="ARBA00022723"/>
    </source>
</evidence>
<evidence type="ECO:0000256" key="8">
    <source>
        <dbReference type="ARBA" id="ARBA00022837"/>
    </source>
</evidence>
<feature type="domain" description="Cadherin" evidence="18">
    <location>
        <begin position="1583"/>
        <end position="1686"/>
    </location>
</feature>
<feature type="domain" description="Cadherin" evidence="18">
    <location>
        <begin position="1185"/>
        <end position="1270"/>
    </location>
</feature>
<accession>A0AAU9WL77</accession>
<sequence>MPDPPAKDLLTFTIVDGNVGDKFYIELYGGSVVVTKKLDYESINNYTLKILAKDNGPGNGLNSSTTLNILIDDADDLPAEFSPSSYEAEVPENAAKGYYVTAVTARDGDEMLDAPVEYFIDTDTNPNSVFTILGSSGVITVNGSLDRETRDSYNLRIGATSTHQNPVYANVKITVKDVNDNPPVFIDAPYSGEILENASLGMTVMRVTAVDKDEGNNAVFSYSLERAGGKFTVTPAGYILVNDEIDRETEDVHSFQVLAKETKTSEKRQAVASVTVNVTDLNDNNPKCSQAVYRVTVPENRPTNTSVVKITASDPDLGPSGTIRFSLVPDATDHYKSFAIDPINGTIYTTASFDREHLALYRLTTRATDQPTSGQARFGDCQVEVTIGDENDNSPRFTNLPNETSVSEGASVNTVFYTVQAADPDEGVNAIVSYSISAGNIDNAFSLNINSGSLSTLRKLDRETSAQFSLQITAEDGGGKSTTKSLVVHISDVNDNSPVFTEPDGYYFSVDEGKAGLTVGMVKAIDTDEGINAEVTYSLKSVQDYLKFTIDQTSGEIKTTTALDRESGDQHNIRVLAKDKGLSNLQAEVHVVINVSDVNDHSPVFSQRHYFVAVEEQLPAHVILNLTATDRDIGINSAFLYSILSGDVDNSFAIDPASGALSTTRPLDREQQDSYILLVRVSDLHGNHSYGVVFDDSTVVQVVVENTNDHRPLFANPLYHVEIYENITTGTAILQLSAQDRDDNVNMALRYSIVSGNNLERFFIDVFSGIIYVKSPIDRDPPMNESSFLLTIMAKDQGKISLNSTTRVSITVFDVNDSPPYFESVVYTVTVLEDTPKGIVVLRPVSNDRDTSTNQELSFAITSGNDQVPPQFTVDGSSGVISSHQPFDYDVKPNTYTLTLTATDKGMPPLSGNTTIIIELENVNDNTPMFTQKKFLFSALEGSYVDSSKVVGEVTAVDKDEDDKNSAFGELNYEFVNQTSFYRDHQWPLDRGDGGKVLDIRGGIQGELKNGAKVVFDPDLGNVVSLEASEGWLLMGDFKDDCISNPSLCVEGLSIAFWLKFVSGQYVISSGGASGFATGFDFYRESAAGNFRLILETSTSEWSLKVNTIPRDWFYFTFTWSVEAGLRYFQDGQLIASTQASEDITRGSDIFTLLSIGKPNNVESPQYYGNLSVSDLLIWRKRLNDEEVLHSYKISRHVTGKEMPSSPQYKGKFALSDNGVVSAIGVLDRETKANYSFEVRALDLDPFHPRYNTTVVEIQVLDANDNPPVFRNGSYRADIPEHSSVGFVALQVWADDADQGLNSVVSYMIVSGNVKDAFTIDEKTGEIKVARDLDREDIYQYVLGVEASDGGSPSLQSTVQVTINIADLNDNAPSIISSSYIAGVLENLPSGQSVLRLSVEDADHGSNGQVTFSVNSDKFAVNSSTGILYTTQPLDREEQARYQLTVLATDGGGDAAKSTSVSLEVNVEDENDNRPQFTESVYLVAISENATVSSSIIRVSADDPDYGSNADLIYSLMRGDGVFAINRTSGVISIVSKVDRETKPDGYSLIVTARDHGYPIPQSSTALVNVTVSDVNDNAPRFDKFTYLAEVREDSDISMVVTVVHAVDGDEGLAGEIVYSITAGNDGSVFSIDSSGNITVAKKLDREMKSAYELTVAARDRAGEPKSTSVEVDINIADANDNPPFFRALPQTILISESALPGMPVYTLIADDPDVGTNKVLTYAGNSPEGKFAINAKTGVITTIGKLDYEKQRNYTFYVVAMDQGTPPLNSSTLHVNISLVDENDNNPQFEKPMYSVEVWENETIGGHVVQVKATEKDSAIGSRIGYNISAGDPYGQFKIFFDSGIIVVQKPLDREIIPNYTLRVTATDNGNPPRYGETSVTILLKDINDRTPVFKFQDYQGEISEDSSVGTTVTTVEATDKDSLENTMLTYSILSGDPNGNLGMTTFKSGGKYLGVVTVAKPLDRETKDLYKLIIFVSDGLHNSSVMLDIRLIDVNDRNPEFNSSVHYSAYVPEMSPSGLFVLRVRASDADLGDNARMTYSLEGSDGKFIVDANTGEIRTGPASLDREEKSLYRMTAVATDTGNKQGRKEVIVHVTDINDNSPEFVRPIMTVTLTEGNDTAGIYVIQVNATDLDAGENKNITYSISGGNLGDVFLIDGNTGVITTSKDLDREAPGVAVDEDGRGVYTLLVDATDHGSPKQRTTATVRVLIEDINDNTPFFPPNGYNVKISEGAKADSDVIAAVAVDPDAGNNGKLVYELISGNTGGDFSLDPQTAMIKTRKNLERQQTFSYTLTIGVSDQGKPSRIAKTQVYIEVGDINDNDPVFDPVNYTVSVYENSPMGTPLINVTAKDADSGQNARITYSVTEGDPFSVFAVDTQESYGTVKVKSHVDREQTNNYILTVTAADGGVPLSRKAFATVFVTVLDRNDNTPKFSQAMYTGDIMENSIAGTSVNMHQKIKATDPDEGQYGEIRYHLNGSERHQFAIDPITGIISTRKFPLPTLDHERIVNYSFYVVAVDEKGFGHASSVPVKVQVIDANDNVPRFEPTTKSATISEDSPVGFSVTKVFAVDPDHNLNGKVSYSLISGADGKFEIGRGDGVIRVIGDLDREMKEGYVLNVSALDGSYYPLEGFGTVFITLSDVNDNIPRFDKLVYKVTISEESPVGSLLVNLTANDPDHGINSDISYSMNHPMFKIDPKTGSVTTTKELDRETKDTYSFIVRVQDGGGLESSVAVNVVISDTNDNSPYFLSERYKTDVIDNTPVGTIVLSIVAEDKDVHQNARIVYTIVDAKDDLFSIDSEDGFIKVHKPINRIDLLRRDVIDVNGSFIFKVVARDHGIVSRSSNITVEVNIVDAGDDSPVFNRSSYVVNVTENQSPGTAILQIMVSKHRPGAVITYSIVSLQDEFQIDQSTGEISTLVILDREVREDFVFTVQAMDNGHTPLSGYTSVTVHVTDENDNAPRFQFLSPHKMTVKEDVPLGTRVCRVEALDSDVGENAVFEYAITHANIGPGQSMISVHSDCETPLGLENGEVKASDTQATSTYTLPNEDYSPTLGRLNNKVFNQFGISYKGAWCAATNNKQQYLQIDFRGMRKITKVATQGRPGSNDYVETYKLSFSLDGNSFEFHREVFQGNEDGDSTNTNRVLPPFHARYVRVHPQSWNVRICMRLELYGCESTGKDEVTLPFIIDPDTGYVSTSYSLDRELQEKYILTVEAKDKGSPPMRSNTTLEVLVIDTNDNPPVFTQPEYTALVPENAFGGYQVIRVTALDADEGNNAAVSYNIVDGAGGKFIIEESSGIVRPSGRLDYEPMGDKFYLLNISARDRGQPQFTSYVLLNITVTDFNDNQPQFSQNSYTLRVSEDTRVNSYFDQITATDEDTGANAKITYSLKDDMGTFFISPETGQLNLLQSLDREKKDLYRLTLVATDNGAHRLSSEAEVFVQVLDVNDNFPKFTRRLYERKLVENVAVATVVQVVRANDADIGKNGNVRYTITAGNEDGLFSIHEITGEISVAKPLDREANNSLKISVFAEDGGEPKKTDQSEVEFVLTDVNDNSPVIRPKKSKASVFENVNTGSFVYDVNATDDDIMMNGRVEFAIMHGEEGKFVINATSGVITTAGALDREKKDWYSLIVMARDQGTVPYMDFGTVEVKILDMNDNTPLFTTTFGPFSATENEPENTTIGKVFAEDKDIGKHAEITYSITGGDTDNCFGINGATGRIFTNKPLDRERIRHYDLSVAATNVASSPPLSSETIVRVNVLDTNDEAPRFSVPSYNETISEGAKAGTSIVKVSAQDKDLGTNSRVLYKIMYDEITANVFGMNQDSGIMTLKNNIDEEEYRRFMIIVEAKDLGSPQPLSSVVPVYVIVDDVNDNQPKFEKKFYSASVSETASIGWSVIKVRATDQDMGPNAEMTYKITRGDDQSDFRIDNSGTVFVNKGLDRERHSAYTLEVRAYNYRTKAFNETSRPRQRNVDAEGYLYDISTLIITILDINDNAPRFIRPLFTGGIAEAAGFDSYIMKVKATDRDAGNFSAVQYRISSGNDGGFFKIDEDTGFITTASNFKGKKGERFEIKVSAHDNYGKPPTNEADGEATVQIFVLVDEQRVTLKAEVDPSLIERNKEEFISVLNNITEAEVNIEAIFKVFSENSEGKQIANSEVLFHAVDLNTQTIMTSNEVLSTIEKHTDQLETLYARWKIRAPIASTTQRPTEDSGLGNAELALIILGSVVGLLLLLGLCFAVKTRCRVKKREMYNSPRARRKLGSTNRNGSWSYYDDVIGTIEDKSVASVRMSHPYGSDPGMYSGSDYVLTKKGRSLEDRIWDDEPDCYLSQDSNSKIDSYLDDDGESEHGAAGSDISQESSVHSSKLTADGMVVTKV</sequence>
<dbReference type="FunFam" id="2.60.40.60:FF:000276">
    <property type="entry name" value="FAT atypical cadherin 2"/>
    <property type="match status" value="1"/>
</dbReference>
<gene>
    <name evidence="19" type="ORF">PMEA_00007585</name>
</gene>
<feature type="domain" description="Cadherin" evidence="18">
    <location>
        <begin position="606"/>
        <end position="714"/>
    </location>
</feature>
<dbReference type="FunFam" id="2.60.40.60:FF:000020">
    <property type="entry name" value="Dachsous cadherin-related 1b"/>
    <property type="match status" value="18"/>
</dbReference>
<evidence type="ECO:0000256" key="14">
    <source>
        <dbReference type="PROSITE-ProRule" id="PRU00043"/>
    </source>
</evidence>
<dbReference type="FunFam" id="2.60.40.60:FF:000266">
    <property type="entry name" value="Cadherin 23"/>
    <property type="match status" value="1"/>
</dbReference>
<feature type="domain" description="Cadherin" evidence="18">
    <location>
        <begin position="2107"/>
        <end position="2221"/>
    </location>
</feature>
<dbReference type="InterPro" id="IPR015919">
    <property type="entry name" value="Cadherin-like_sf"/>
</dbReference>
<comment type="subcellular location">
    <subcellularLocation>
        <location evidence="1">Cell membrane</location>
        <topology evidence="1">Single-pass type I membrane protein</topology>
    </subcellularLocation>
</comment>
<feature type="domain" description="Cadherin" evidence="18">
    <location>
        <begin position="3451"/>
        <end position="3555"/>
    </location>
</feature>
<reference evidence="19 20" key="1">
    <citation type="submission" date="2022-05" db="EMBL/GenBank/DDBJ databases">
        <authorList>
            <consortium name="Genoscope - CEA"/>
            <person name="William W."/>
        </authorList>
    </citation>
    <scope>NUCLEOTIDE SEQUENCE [LARGE SCALE GENOMIC DNA]</scope>
</reference>
<keyword evidence="6" id="KW-0732">Signal</keyword>
<dbReference type="PROSITE" id="PS01286">
    <property type="entry name" value="FA58C_2"/>
    <property type="match status" value="1"/>
</dbReference>
<feature type="domain" description="Cadherin" evidence="18">
    <location>
        <begin position="1687"/>
        <end position="1790"/>
    </location>
</feature>
<feature type="domain" description="Cadherin" evidence="18">
    <location>
        <begin position="2"/>
        <end position="81"/>
    </location>
</feature>
<keyword evidence="12" id="KW-1015">Disulfide bond</keyword>
<evidence type="ECO:0000313" key="20">
    <source>
        <dbReference type="Proteomes" id="UP001159428"/>
    </source>
</evidence>
<proteinExistence type="predicted"/>
<feature type="domain" description="Cadherin" evidence="18">
    <location>
        <begin position="82"/>
        <end position="185"/>
    </location>
</feature>
<evidence type="ECO:0000256" key="9">
    <source>
        <dbReference type="ARBA" id="ARBA00022889"/>
    </source>
</evidence>
<dbReference type="Pfam" id="PF00754">
    <property type="entry name" value="F5_F8_type_C"/>
    <property type="match status" value="1"/>
</dbReference>
<evidence type="ECO:0000256" key="7">
    <source>
        <dbReference type="ARBA" id="ARBA00022737"/>
    </source>
</evidence>